<evidence type="ECO:0000256" key="1">
    <source>
        <dbReference type="ARBA" id="ARBA00022500"/>
    </source>
</evidence>
<dbReference type="PANTHER" id="PTHR39452:SF1">
    <property type="entry name" value="CHEY-P PHOSPHATASE CHEX"/>
    <property type="match status" value="1"/>
</dbReference>
<dbReference type="CDD" id="cd17906">
    <property type="entry name" value="CheX"/>
    <property type="match status" value="1"/>
</dbReference>
<organism evidence="3 4">
    <name type="scientific">Dehalobacter restrictus</name>
    <dbReference type="NCBI Taxonomy" id="55583"/>
    <lineage>
        <taxon>Bacteria</taxon>
        <taxon>Bacillati</taxon>
        <taxon>Bacillota</taxon>
        <taxon>Clostridia</taxon>
        <taxon>Eubacteriales</taxon>
        <taxon>Desulfitobacteriaceae</taxon>
        <taxon>Dehalobacter</taxon>
    </lineage>
</organism>
<dbReference type="RefSeq" id="WP_015043963.1">
    <property type="nucleotide sequence ID" value="NZ_CP046996.1"/>
</dbReference>
<dbReference type="Gene3D" id="3.40.1550.10">
    <property type="entry name" value="CheC-like"/>
    <property type="match status" value="1"/>
</dbReference>
<dbReference type="InterPro" id="IPR028976">
    <property type="entry name" value="CheC-like_sf"/>
</dbReference>
<gene>
    <name evidence="3" type="ORF">GQ588_02650</name>
</gene>
<evidence type="ECO:0000313" key="3">
    <source>
        <dbReference type="EMBL" id="QGZ99623.1"/>
    </source>
</evidence>
<dbReference type="EMBL" id="CP046996">
    <property type="protein sequence ID" value="QGZ99623.1"/>
    <property type="molecule type" value="Genomic_DNA"/>
</dbReference>
<dbReference type="SUPFAM" id="SSF103039">
    <property type="entry name" value="CheC-like"/>
    <property type="match status" value="1"/>
</dbReference>
<evidence type="ECO:0000259" key="2">
    <source>
        <dbReference type="Pfam" id="PF13690"/>
    </source>
</evidence>
<name>A0A857DED6_9FIRM</name>
<dbReference type="GO" id="GO:0006935">
    <property type="term" value="P:chemotaxis"/>
    <property type="evidence" value="ECO:0007669"/>
    <property type="project" value="UniProtKB-KW"/>
</dbReference>
<accession>A0A857DED6</accession>
<reference evidence="3 4" key="1">
    <citation type="submission" date="2019-12" db="EMBL/GenBank/DDBJ databases">
        <title>Sequence classification of anaerobic respiratory reductive dehalogenases: First we see many, then we see few.</title>
        <authorList>
            <person name="Molenda O."/>
            <person name="Puentes Jacome L.A."/>
            <person name="Cao X."/>
            <person name="Nesbo C.L."/>
            <person name="Tang S."/>
            <person name="Morson N."/>
            <person name="Patron J."/>
            <person name="Lomheim L."/>
            <person name="Wishart D.S."/>
            <person name="Edwards E.A."/>
        </authorList>
    </citation>
    <scope>NUCLEOTIDE SEQUENCE [LARGE SCALE GENOMIC DNA]</scope>
    <source>
        <strain evidence="3 4">12DCA</strain>
    </source>
</reference>
<evidence type="ECO:0000313" key="4">
    <source>
        <dbReference type="Proteomes" id="UP000430508"/>
    </source>
</evidence>
<sequence>MDVSIINPLLTAFTEVLPQLGFQSVERRKVSKIEAAFQYNGILLNISLFGTVKGAILFGMDIEAAKKFASKMMMGMPVAELDAMARSAISEMGNMVCANTCTQFTKIGITDLDISPPTLMISENGEATLPVPKSIVVNFLIDDIELSAYVSLMNK</sequence>
<protein>
    <submittedName>
        <fullName evidence="3">Chemotaxis protein CheX</fullName>
    </submittedName>
</protein>
<dbReference type="InterPro" id="IPR028051">
    <property type="entry name" value="CheX-like_dom"/>
</dbReference>
<dbReference type="InterPro" id="IPR038756">
    <property type="entry name" value="CheX-like"/>
</dbReference>
<feature type="domain" description="Chemotaxis phosphatase CheX-like" evidence="2">
    <location>
        <begin position="45"/>
        <end position="136"/>
    </location>
</feature>
<dbReference type="PANTHER" id="PTHR39452">
    <property type="entry name" value="CHEY-P PHOSPHATASE CHEX"/>
    <property type="match status" value="1"/>
</dbReference>
<keyword evidence="1" id="KW-0145">Chemotaxis</keyword>
<dbReference type="Proteomes" id="UP000430508">
    <property type="component" value="Chromosome"/>
</dbReference>
<dbReference type="Pfam" id="PF13690">
    <property type="entry name" value="CheX"/>
    <property type="match status" value="1"/>
</dbReference>
<dbReference type="AlphaFoldDB" id="A0A857DED6"/>
<proteinExistence type="predicted"/>